<proteinExistence type="predicted"/>
<evidence type="ECO:0000313" key="2">
    <source>
        <dbReference type="Proteomes" id="UP000001943"/>
    </source>
</evidence>
<organism evidence="1 2">
    <name type="scientific">Anaplasma phagocytophilum (strain HZ)</name>
    <dbReference type="NCBI Taxonomy" id="212042"/>
    <lineage>
        <taxon>Bacteria</taxon>
        <taxon>Pseudomonadati</taxon>
        <taxon>Pseudomonadota</taxon>
        <taxon>Alphaproteobacteria</taxon>
        <taxon>Rickettsiales</taxon>
        <taxon>Anaplasmataceae</taxon>
        <taxon>Anaplasma</taxon>
        <taxon>phagocytophilum group</taxon>
    </lineage>
</organism>
<dbReference type="PaxDb" id="212042-APH_0913"/>
<reference evidence="1 2" key="1">
    <citation type="journal article" date="2006" name="PLoS Genet.">
        <title>Comparative genomics of emerging human ehrlichiosis agents.</title>
        <authorList>
            <person name="Dunning Hotopp J.C."/>
            <person name="Lin M."/>
            <person name="Madupu R."/>
            <person name="Crabtree J."/>
            <person name="Angiuoli S.V."/>
            <person name="Eisen J.A."/>
            <person name="Seshadri R."/>
            <person name="Ren Q."/>
            <person name="Wu M."/>
            <person name="Utterback T.R."/>
            <person name="Smith S."/>
            <person name="Lewis M."/>
            <person name="Khouri H."/>
            <person name="Zhang C."/>
            <person name="Niu H."/>
            <person name="Lin Q."/>
            <person name="Ohashi N."/>
            <person name="Zhi N."/>
            <person name="Nelson W."/>
            <person name="Brinkac L.M."/>
            <person name="Dodson R.J."/>
            <person name="Rosovitz M.J."/>
            <person name="Sundaram J."/>
            <person name="Daugherty S.C."/>
            <person name="Davidsen T."/>
            <person name="Durkin A.S."/>
            <person name="Gwinn M."/>
            <person name="Haft D.H."/>
            <person name="Selengut J.D."/>
            <person name="Sullivan S.A."/>
            <person name="Zafar N."/>
            <person name="Zhou L."/>
            <person name="Benahmed F."/>
            <person name="Forberger H."/>
            <person name="Halpin R."/>
            <person name="Mulligan S."/>
            <person name="Robinson J."/>
            <person name="White O."/>
            <person name="Rikihisa Y."/>
            <person name="Tettelin H."/>
        </authorList>
    </citation>
    <scope>NUCLEOTIDE SEQUENCE [LARGE SCALE GENOMIC DNA]</scope>
    <source>
        <strain evidence="1 2">HZ</strain>
    </source>
</reference>
<sequence length="65" mass="7602">MCMCYYSHKILDALDRVLQHAESREVATLFIRTLHIIFTRLFLKGLEIKAAIVVLSRGKAFCYKR</sequence>
<keyword evidence="2" id="KW-1185">Reference proteome</keyword>
<protein>
    <submittedName>
        <fullName evidence="1">Uncharacterized protein</fullName>
    </submittedName>
</protein>
<accession>Q2GJG5</accession>
<gene>
    <name evidence="1" type="ordered locus">APH_0913</name>
</gene>
<dbReference type="KEGG" id="aph:APH_0913"/>
<dbReference type="EMBL" id="CP000235">
    <property type="protein sequence ID" value="ABD43477.1"/>
    <property type="molecule type" value="Genomic_DNA"/>
</dbReference>
<dbReference type="Proteomes" id="UP000001943">
    <property type="component" value="Chromosome"/>
</dbReference>
<dbReference type="EnsemblBacteria" id="ABD43477">
    <property type="protein sequence ID" value="ABD43477"/>
    <property type="gene ID" value="APH_0913"/>
</dbReference>
<name>Q2GJG5_ANAPZ</name>
<dbReference type="AlphaFoldDB" id="Q2GJG5"/>
<evidence type="ECO:0000313" key="1">
    <source>
        <dbReference type="EMBL" id="ABD43477.1"/>
    </source>
</evidence>
<dbReference type="HOGENOM" id="CLU_2875854_0_0_5"/>